<accession>A0A6N2K2M0</accession>
<proteinExistence type="predicted"/>
<gene>
    <name evidence="1" type="ORF">SVIM_LOCUS20715</name>
</gene>
<sequence>MDKFEELGGASRVLLASITACAEGISLDSSFAGNSLGFGVESFQDKAGHRTSRFGLVNRRGLCVSASATGTVEEDKYRRTAWKEWSHA</sequence>
<evidence type="ECO:0008006" key="2">
    <source>
        <dbReference type="Google" id="ProtNLM"/>
    </source>
</evidence>
<name>A0A6N2K2M0_SALVM</name>
<evidence type="ECO:0000313" key="1">
    <source>
        <dbReference type="EMBL" id="VFU22136.1"/>
    </source>
</evidence>
<dbReference type="EMBL" id="CAADRP010000042">
    <property type="protein sequence ID" value="VFU22136.1"/>
    <property type="molecule type" value="Genomic_DNA"/>
</dbReference>
<dbReference type="AlphaFoldDB" id="A0A6N2K2M0"/>
<organism evidence="1">
    <name type="scientific">Salix viminalis</name>
    <name type="common">Common osier</name>
    <name type="synonym">Basket willow</name>
    <dbReference type="NCBI Taxonomy" id="40686"/>
    <lineage>
        <taxon>Eukaryota</taxon>
        <taxon>Viridiplantae</taxon>
        <taxon>Streptophyta</taxon>
        <taxon>Embryophyta</taxon>
        <taxon>Tracheophyta</taxon>
        <taxon>Spermatophyta</taxon>
        <taxon>Magnoliopsida</taxon>
        <taxon>eudicotyledons</taxon>
        <taxon>Gunneridae</taxon>
        <taxon>Pentapetalae</taxon>
        <taxon>rosids</taxon>
        <taxon>fabids</taxon>
        <taxon>Malpighiales</taxon>
        <taxon>Salicaceae</taxon>
        <taxon>Saliceae</taxon>
        <taxon>Salix</taxon>
    </lineage>
</organism>
<protein>
    <recommendedName>
        <fullName evidence="2">Helicase C-terminal domain-containing protein</fullName>
    </recommendedName>
</protein>
<reference evidence="1" key="1">
    <citation type="submission" date="2019-03" db="EMBL/GenBank/DDBJ databases">
        <authorList>
            <person name="Mank J."/>
            <person name="Almeida P."/>
        </authorList>
    </citation>
    <scope>NUCLEOTIDE SEQUENCE</scope>
    <source>
        <strain evidence="1">78183</strain>
    </source>
</reference>